<protein>
    <recommendedName>
        <fullName evidence="4">RAP domain-containing protein</fullName>
    </recommendedName>
</protein>
<feature type="compositionally biased region" description="Basic and acidic residues" evidence="1">
    <location>
        <begin position="238"/>
        <end position="247"/>
    </location>
</feature>
<feature type="compositionally biased region" description="Pro residues" evidence="1">
    <location>
        <begin position="208"/>
        <end position="219"/>
    </location>
</feature>
<feature type="compositionally biased region" description="Low complexity" evidence="1">
    <location>
        <begin position="258"/>
        <end position="269"/>
    </location>
</feature>
<dbReference type="OrthoDB" id="551148at2759"/>
<dbReference type="AlphaFoldDB" id="D8UC95"/>
<evidence type="ECO:0000313" key="3">
    <source>
        <dbReference type="Proteomes" id="UP000001058"/>
    </source>
</evidence>
<reference evidence="2 3" key="1">
    <citation type="journal article" date="2010" name="Science">
        <title>Genomic analysis of organismal complexity in the multicellular green alga Volvox carteri.</title>
        <authorList>
            <person name="Prochnik S.E."/>
            <person name="Umen J."/>
            <person name="Nedelcu A.M."/>
            <person name="Hallmann A."/>
            <person name="Miller S.M."/>
            <person name="Nishii I."/>
            <person name="Ferris P."/>
            <person name="Kuo A."/>
            <person name="Mitros T."/>
            <person name="Fritz-Laylin L.K."/>
            <person name="Hellsten U."/>
            <person name="Chapman J."/>
            <person name="Simakov O."/>
            <person name="Rensing S.A."/>
            <person name="Terry A."/>
            <person name="Pangilinan J."/>
            <person name="Kapitonov V."/>
            <person name="Jurka J."/>
            <person name="Salamov A."/>
            <person name="Shapiro H."/>
            <person name="Schmutz J."/>
            <person name="Grimwood J."/>
            <person name="Lindquist E."/>
            <person name="Lucas S."/>
            <person name="Grigoriev I.V."/>
            <person name="Schmitt R."/>
            <person name="Kirk D."/>
            <person name="Rokhsar D.S."/>
        </authorList>
    </citation>
    <scope>NUCLEOTIDE SEQUENCE [LARGE SCALE GENOMIC DNA]</scope>
    <source>
        <strain evidence="3">f. Nagariensis / Eve</strain>
    </source>
</reference>
<proteinExistence type="predicted"/>
<evidence type="ECO:0000313" key="2">
    <source>
        <dbReference type="EMBL" id="EFJ42607.1"/>
    </source>
</evidence>
<name>D8UC95_VOLCA</name>
<dbReference type="InParanoid" id="D8UC95"/>
<dbReference type="EMBL" id="GL378380">
    <property type="protein sequence ID" value="EFJ42607.1"/>
    <property type="molecule type" value="Genomic_DNA"/>
</dbReference>
<gene>
    <name evidence="2" type="ORF">VOLCADRAFT_97254</name>
</gene>
<feature type="region of interest" description="Disordered" evidence="1">
    <location>
        <begin position="29"/>
        <end position="50"/>
    </location>
</feature>
<feature type="region of interest" description="Disordered" evidence="1">
    <location>
        <begin position="284"/>
        <end position="303"/>
    </location>
</feature>
<dbReference type="RefSeq" id="XP_002956258.1">
    <property type="nucleotide sequence ID" value="XM_002956212.1"/>
</dbReference>
<organism evidence="3">
    <name type="scientific">Volvox carteri f. nagariensis</name>
    <dbReference type="NCBI Taxonomy" id="3068"/>
    <lineage>
        <taxon>Eukaryota</taxon>
        <taxon>Viridiplantae</taxon>
        <taxon>Chlorophyta</taxon>
        <taxon>core chlorophytes</taxon>
        <taxon>Chlorophyceae</taxon>
        <taxon>CS clade</taxon>
        <taxon>Chlamydomonadales</taxon>
        <taxon>Volvocaceae</taxon>
        <taxon>Volvox</taxon>
    </lineage>
</organism>
<keyword evidence="3" id="KW-1185">Reference proteome</keyword>
<feature type="region of interest" description="Disordered" evidence="1">
    <location>
        <begin position="206"/>
        <end position="271"/>
    </location>
</feature>
<dbReference type="KEGG" id="vcn:VOLCADRAFT_97254"/>
<dbReference type="GeneID" id="9619134"/>
<evidence type="ECO:0008006" key="4">
    <source>
        <dbReference type="Google" id="ProtNLM"/>
    </source>
</evidence>
<feature type="compositionally biased region" description="Low complexity" evidence="1">
    <location>
        <begin position="286"/>
        <end position="296"/>
    </location>
</feature>
<dbReference type="Proteomes" id="UP000001058">
    <property type="component" value="Unassembled WGS sequence"/>
</dbReference>
<accession>D8UC95</accession>
<sequence length="465" mass="48745">MYGVPDLPATSLAAAAVGAASLSSSAAVAATTPWPPPTPRPHHAEAAAPGHRAPTLLDTREMPVMVAADGAGGAAGGGSQRQLLQMLHTACWPSARWLDALAAAATAQLHMAGFGAQSLGIVLWSLAGLGYSPRPGWLQPWLQRTEQLVWDFRPANLASVLCALSAWGEVPAGGAAGALRAAAVRLLPSMGPRELQLTASALAQLCEVPPPPSPPPPPEAEAAGREKQPGAGGQGWIRRSDGGRRTEGGQYGSRQMRGHSATGRSSSSGSSGGYVGLFVPLQVEGASTPSPAPSTSHQRRHRRVEARVEKLLVQRAVQVSYSYNPRHMARMLRLLALRLGCLRGLSELRALLDGHAVHLEGVVTAAERRRRRRRHRGSQLGNAVDVAALTSDGEEYGRGLPGIGGTDGFAVRPRRRELHELGLAALDAVRAATPAGSTAMSDEAAAALLPVRWWRAYLAALKISN</sequence>
<evidence type="ECO:0000256" key="1">
    <source>
        <dbReference type="SAM" id="MobiDB-lite"/>
    </source>
</evidence>